<feature type="non-terminal residue" evidence="1">
    <location>
        <position position="1"/>
    </location>
</feature>
<sequence>YFQYDAGNRLTGLYNCLPAELIIPRSMAPER</sequence>
<organism evidence="1">
    <name type="scientific">marine sediment metagenome</name>
    <dbReference type="NCBI Taxonomy" id="412755"/>
    <lineage>
        <taxon>unclassified sequences</taxon>
        <taxon>metagenomes</taxon>
        <taxon>ecological metagenomes</taxon>
    </lineage>
</organism>
<name>A0A0F9BD07_9ZZZZ</name>
<comment type="caution">
    <text evidence="1">The sequence shown here is derived from an EMBL/GenBank/DDBJ whole genome shotgun (WGS) entry which is preliminary data.</text>
</comment>
<reference evidence="1" key="1">
    <citation type="journal article" date="2015" name="Nature">
        <title>Complex archaea that bridge the gap between prokaryotes and eukaryotes.</title>
        <authorList>
            <person name="Spang A."/>
            <person name="Saw J.H."/>
            <person name="Jorgensen S.L."/>
            <person name="Zaremba-Niedzwiedzka K."/>
            <person name="Martijn J."/>
            <person name="Lind A.E."/>
            <person name="van Eijk R."/>
            <person name="Schleper C."/>
            <person name="Guy L."/>
            <person name="Ettema T.J."/>
        </authorList>
    </citation>
    <scope>NUCLEOTIDE SEQUENCE</scope>
</reference>
<proteinExistence type="predicted"/>
<accession>A0A0F9BD07</accession>
<dbReference type="EMBL" id="LAZR01041549">
    <property type="protein sequence ID" value="KKL11697.1"/>
    <property type="molecule type" value="Genomic_DNA"/>
</dbReference>
<protein>
    <submittedName>
        <fullName evidence="1">Uncharacterized protein</fullName>
    </submittedName>
</protein>
<evidence type="ECO:0000313" key="1">
    <source>
        <dbReference type="EMBL" id="KKL11697.1"/>
    </source>
</evidence>
<gene>
    <name evidence="1" type="ORF">LCGC14_2543210</name>
</gene>
<dbReference type="AlphaFoldDB" id="A0A0F9BD07"/>